<dbReference type="PANTHER" id="PTHR31672">
    <property type="entry name" value="BNACNNG10540D PROTEIN"/>
    <property type="match status" value="1"/>
</dbReference>
<feature type="domain" description="F-box associated beta-propeller type 3" evidence="1">
    <location>
        <begin position="23"/>
        <end position="301"/>
    </location>
</feature>
<dbReference type="OrthoDB" id="1177626at2759"/>
<dbReference type="NCBIfam" id="TIGR01640">
    <property type="entry name" value="F_box_assoc_1"/>
    <property type="match status" value="1"/>
</dbReference>
<protein>
    <recommendedName>
        <fullName evidence="1">F-box associated beta-propeller type 3 domain-containing protein</fullName>
    </recommendedName>
</protein>
<evidence type="ECO:0000259" key="1">
    <source>
        <dbReference type="Pfam" id="PF08268"/>
    </source>
</evidence>
<proteinExistence type="predicted"/>
<evidence type="ECO:0000313" key="3">
    <source>
        <dbReference type="Proteomes" id="UP000489600"/>
    </source>
</evidence>
<sequence length="324" mass="36929">MKPGSFKLSDVNRIDPSERSHGEEMHIISSFNGLICCINRIYDKDVESELCDLQIWICNPFTGETLLLPQGRRSYQFVPSVGVAYYSNTSDYLVFRIFCVGKKSPEERVFDGYDYPDGHMVRKYQYALAYECEVYSSNTGSWRNIGPVPCLPMNSYYSPFRSAHVFVGGKVYWLSSLVGRGKILSVDLRGKFKVIKLPHYSDGLKEEDSITEGSYLINLRGALSMVVLHPGYMDTWVWKEGDKKSSTWVCEYVDKNPNDDDLELVLAMTSSGKQIMCMTNERWCYFDVETGTWTKKRVNSAEFESPVVFPFTESVLPCNGGLMV</sequence>
<dbReference type="InterPro" id="IPR017451">
    <property type="entry name" value="F-box-assoc_interact_dom"/>
</dbReference>
<dbReference type="AlphaFoldDB" id="A0A565CSI5"/>
<gene>
    <name evidence="2" type="ORF">ANE_LOCUS27164</name>
</gene>
<dbReference type="InterPro" id="IPR013187">
    <property type="entry name" value="F-box-assoc_dom_typ3"/>
</dbReference>
<dbReference type="EMBL" id="CABITT030000008">
    <property type="protein sequence ID" value="VVB16720.1"/>
    <property type="molecule type" value="Genomic_DNA"/>
</dbReference>
<dbReference type="SUPFAM" id="SSF50965">
    <property type="entry name" value="Galactose oxidase, central domain"/>
    <property type="match status" value="1"/>
</dbReference>
<dbReference type="InterPro" id="IPR050796">
    <property type="entry name" value="SCF_F-box_component"/>
</dbReference>
<dbReference type="InterPro" id="IPR011043">
    <property type="entry name" value="Gal_Oxase/kelch_b-propeller"/>
</dbReference>
<dbReference type="Proteomes" id="UP000489600">
    <property type="component" value="Unassembled WGS sequence"/>
</dbReference>
<comment type="caution">
    <text evidence="2">The sequence shown here is derived from an EMBL/GenBank/DDBJ whole genome shotgun (WGS) entry which is preliminary data.</text>
</comment>
<evidence type="ECO:0000313" key="2">
    <source>
        <dbReference type="EMBL" id="VVB16720.1"/>
    </source>
</evidence>
<accession>A0A565CSI5</accession>
<organism evidence="2 3">
    <name type="scientific">Arabis nemorensis</name>
    <dbReference type="NCBI Taxonomy" id="586526"/>
    <lineage>
        <taxon>Eukaryota</taxon>
        <taxon>Viridiplantae</taxon>
        <taxon>Streptophyta</taxon>
        <taxon>Embryophyta</taxon>
        <taxon>Tracheophyta</taxon>
        <taxon>Spermatophyta</taxon>
        <taxon>Magnoliopsida</taxon>
        <taxon>eudicotyledons</taxon>
        <taxon>Gunneridae</taxon>
        <taxon>Pentapetalae</taxon>
        <taxon>rosids</taxon>
        <taxon>malvids</taxon>
        <taxon>Brassicales</taxon>
        <taxon>Brassicaceae</taxon>
        <taxon>Arabideae</taxon>
        <taxon>Arabis</taxon>
    </lineage>
</organism>
<keyword evidence="3" id="KW-1185">Reference proteome</keyword>
<name>A0A565CSI5_9BRAS</name>
<reference evidence="2" key="1">
    <citation type="submission" date="2019-07" db="EMBL/GenBank/DDBJ databases">
        <authorList>
            <person name="Dittberner H."/>
        </authorList>
    </citation>
    <scope>NUCLEOTIDE SEQUENCE [LARGE SCALE GENOMIC DNA]</scope>
</reference>
<dbReference type="Pfam" id="PF08268">
    <property type="entry name" value="FBA_3"/>
    <property type="match status" value="1"/>
</dbReference>